<accession>A6GFJ0</accession>
<dbReference type="RefSeq" id="WP_006975480.1">
    <property type="nucleotide sequence ID" value="NZ_ABCS01000094.1"/>
</dbReference>
<dbReference type="InterPro" id="IPR037523">
    <property type="entry name" value="VOC_core"/>
</dbReference>
<dbReference type="EMBL" id="ABCS01000094">
    <property type="protein sequence ID" value="EDM75362.1"/>
    <property type="molecule type" value="Genomic_DNA"/>
</dbReference>
<dbReference type="Proteomes" id="UP000005801">
    <property type="component" value="Unassembled WGS sequence"/>
</dbReference>
<organism evidence="2 3">
    <name type="scientific">Plesiocystis pacifica SIR-1</name>
    <dbReference type="NCBI Taxonomy" id="391625"/>
    <lineage>
        <taxon>Bacteria</taxon>
        <taxon>Pseudomonadati</taxon>
        <taxon>Myxococcota</taxon>
        <taxon>Polyangia</taxon>
        <taxon>Nannocystales</taxon>
        <taxon>Nannocystaceae</taxon>
        <taxon>Plesiocystis</taxon>
    </lineage>
</organism>
<dbReference type="CDD" id="cd06587">
    <property type="entry name" value="VOC"/>
    <property type="match status" value="1"/>
</dbReference>
<proteinExistence type="predicted"/>
<keyword evidence="2" id="KW-0560">Oxidoreductase</keyword>
<evidence type="ECO:0000313" key="2">
    <source>
        <dbReference type="EMBL" id="EDM75362.1"/>
    </source>
</evidence>
<keyword evidence="2" id="KW-0223">Dioxygenase</keyword>
<feature type="domain" description="VOC" evidence="1">
    <location>
        <begin position="12"/>
        <end position="133"/>
    </location>
</feature>
<dbReference type="InterPro" id="IPR004360">
    <property type="entry name" value="Glyas_Fos-R_dOase_dom"/>
</dbReference>
<name>A6GFJ0_9BACT</name>
<dbReference type="SUPFAM" id="SSF54593">
    <property type="entry name" value="Glyoxalase/Bleomycin resistance protein/Dihydroxybiphenyl dioxygenase"/>
    <property type="match status" value="1"/>
</dbReference>
<reference evidence="2 3" key="1">
    <citation type="submission" date="2007-06" db="EMBL/GenBank/DDBJ databases">
        <authorList>
            <person name="Shimkets L."/>
            <person name="Ferriera S."/>
            <person name="Johnson J."/>
            <person name="Kravitz S."/>
            <person name="Beeson K."/>
            <person name="Sutton G."/>
            <person name="Rogers Y.-H."/>
            <person name="Friedman R."/>
            <person name="Frazier M."/>
            <person name="Venter J.C."/>
        </authorList>
    </citation>
    <scope>NUCLEOTIDE SEQUENCE [LARGE SCALE GENOMIC DNA]</scope>
    <source>
        <strain evidence="2 3">SIR-1</strain>
    </source>
</reference>
<dbReference type="Pfam" id="PF00903">
    <property type="entry name" value="Glyoxalase"/>
    <property type="match status" value="1"/>
</dbReference>
<dbReference type="InterPro" id="IPR029068">
    <property type="entry name" value="Glyas_Bleomycin-R_OHBP_Dase"/>
</dbReference>
<dbReference type="STRING" id="391625.PPSIR1_15325"/>
<evidence type="ECO:0000259" key="1">
    <source>
        <dbReference type="PROSITE" id="PS51819"/>
    </source>
</evidence>
<keyword evidence="3" id="KW-1185">Reference proteome</keyword>
<dbReference type="GO" id="GO:0051213">
    <property type="term" value="F:dioxygenase activity"/>
    <property type="evidence" value="ECO:0007669"/>
    <property type="project" value="UniProtKB-KW"/>
</dbReference>
<gene>
    <name evidence="2" type="ORF">PPSIR1_15325</name>
</gene>
<dbReference type="eggNOG" id="COG0346">
    <property type="taxonomic scope" value="Bacteria"/>
</dbReference>
<dbReference type="AlphaFoldDB" id="A6GFJ0"/>
<comment type="caution">
    <text evidence="2">The sequence shown here is derived from an EMBL/GenBank/DDBJ whole genome shotgun (WGS) entry which is preliminary data.</text>
</comment>
<dbReference type="Gene3D" id="3.10.180.10">
    <property type="entry name" value="2,3-Dihydroxybiphenyl 1,2-Dioxygenase, domain 1"/>
    <property type="match status" value="1"/>
</dbReference>
<evidence type="ECO:0000313" key="3">
    <source>
        <dbReference type="Proteomes" id="UP000005801"/>
    </source>
</evidence>
<protein>
    <submittedName>
        <fullName evidence="2">Glyoxalase/bleomycin resistance protein/dioxygenase</fullName>
    </submittedName>
</protein>
<sequence>MSESSSLPPSLGLWHLALQIPSERYDATFRFYRDVMGMGVDWQPDANAVYLSSGRDNLALHRVETVDRSHSPIDHLGFIVPSAAAVEAWHARVQELGGSCGAEILNAPRTHRDGATSFYLFDPSGNKVQIVHIPTVRA</sequence>
<dbReference type="PROSITE" id="PS51819">
    <property type="entry name" value="VOC"/>
    <property type="match status" value="1"/>
</dbReference>